<keyword evidence="1" id="KW-0732">Signal</keyword>
<gene>
    <name evidence="2" type="ORF">ENH_00010290</name>
</gene>
<dbReference type="VEuPathDB" id="ToxoDB:ENH_00010290"/>
<sequence length="267" mass="28229">MSRIRLLACYAGLLAGTAAPNFSAAVPIRSAVISPHHGSLDTKQPSFAQDATPPTAKDQTEACLLVLNSLRAKGLNGLLNELTKANEDEVRESLQPAGKSGNKTSVIEIAQELAGTDKSTCDATTANKSPYSGLVITFDHSAEFDCESLINESFTTGLNHLQEQNYDASADTTKLGEAPWDNLAAKNLAAIVSTKAEKVSCAATTDCEAGSNVLFCYFIQPLALDEVQPIKAEVYEALLRRQQGSACIPLPGITAALFTLALAILSQ</sequence>
<dbReference type="OrthoDB" id="10375657at2759"/>
<feature type="chain" id="PRO_5004673540" evidence="1">
    <location>
        <begin position="26"/>
        <end position="267"/>
    </location>
</feature>
<protein>
    <submittedName>
        <fullName evidence="2">SAG family member</fullName>
    </submittedName>
</protein>
<dbReference type="Proteomes" id="UP000030754">
    <property type="component" value="Unassembled WGS sequence"/>
</dbReference>
<dbReference type="GeneID" id="25471214"/>
<reference evidence="2" key="1">
    <citation type="submission" date="2013-10" db="EMBL/GenBank/DDBJ databases">
        <title>Genomic analysis of the causative agents of coccidiosis in chickens.</title>
        <authorList>
            <person name="Reid A.J."/>
            <person name="Blake D."/>
            <person name="Billington K."/>
            <person name="Browne H."/>
            <person name="Dunn M."/>
            <person name="Hung S."/>
            <person name="Kawahara F."/>
            <person name="Miranda-Saavedra D."/>
            <person name="Mourier T."/>
            <person name="Nagra H."/>
            <person name="Otto T.D."/>
            <person name="Rawlings N."/>
            <person name="Sanchez A."/>
            <person name="Sanders M."/>
            <person name="Subramaniam C."/>
            <person name="Tay Y."/>
            <person name="Dear P."/>
            <person name="Doerig C."/>
            <person name="Gruber A."/>
            <person name="Parkinson J."/>
            <person name="Shirley M."/>
            <person name="Wan K.L."/>
            <person name="Berriman M."/>
            <person name="Tomley F."/>
            <person name="Pain A."/>
        </authorList>
    </citation>
    <scope>NUCLEOTIDE SEQUENCE [LARGE SCALE GENOMIC DNA]</scope>
    <source>
        <strain evidence="2">Houghton</strain>
    </source>
</reference>
<reference evidence="2" key="2">
    <citation type="submission" date="2013-10" db="EMBL/GenBank/DDBJ databases">
        <authorList>
            <person name="Aslett M."/>
        </authorList>
    </citation>
    <scope>NUCLEOTIDE SEQUENCE [LARGE SCALE GENOMIC DNA]</scope>
    <source>
        <strain evidence="2">Houghton</strain>
    </source>
</reference>
<name>U6MDW0_9EIME</name>
<accession>U6MDW0</accession>
<dbReference type="AlphaFoldDB" id="U6MDW0"/>
<evidence type="ECO:0000313" key="2">
    <source>
        <dbReference type="EMBL" id="CDJ62196.1"/>
    </source>
</evidence>
<feature type="signal peptide" evidence="1">
    <location>
        <begin position="1"/>
        <end position="25"/>
    </location>
</feature>
<evidence type="ECO:0000313" key="3">
    <source>
        <dbReference type="Proteomes" id="UP000030754"/>
    </source>
</evidence>
<dbReference type="EMBL" id="HG722370">
    <property type="protein sequence ID" value="CDJ62196.1"/>
    <property type="molecule type" value="Genomic_DNA"/>
</dbReference>
<keyword evidence="3" id="KW-1185">Reference proteome</keyword>
<dbReference type="RefSeq" id="XP_013439558.1">
    <property type="nucleotide sequence ID" value="XM_013584104.1"/>
</dbReference>
<proteinExistence type="predicted"/>
<evidence type="ECO:0000256" key="1">
    <source>
        <dbReference type="SAM" id="SignalP"/>
    </source>
</evidence>
<organism evidence="2 3">
    <name type="scientific">Eimeria necatrix</name>
    <dbReference type="NCBI Taxonomy" id="51315"/>
    <lineage>
        <taxon>Eukaryota</taxon>
        <taxon>Sar</taxon>
        <taxon>Alveolata</taxon>
        <taxon>Apicomplexa</taxon>
        <taxon>Conoidasida</taxon>
        <taxon>Coccidia</taxon>
        <taxon>Eucoccidiorida</taxon>
        <taxon>Eimeriorina</taxon>
        <taxon>Eimeriidae</taxon>
        <taxon>Eimeria</taxon>
    </lineage>
</organism>